<sequence length="541" mass="61997">MDGVDRISELPPFIVHLIMSYLSPKEVAQTSVLSKSWNQLWSSFPILDLDESYFTGRPWNERTISYVNQGKRKKKFLRNQKKFINLVYAFLIRFYNSKLCIQKLRLYIHLLNVKKSSPLLDKWIELAIANGVRELDLEIVSDINTKYALPPIMFSAIFLTTLIISGCKLEQCSVSISFHSLRELTLKKLCISGKMLQKLTSECPVLEGLFIYDCRDLNYLCISKALKLKIVRVALAPGDFERVKIIAPILERFSFSYNGRTTPFVVDMVGCPRLHKLMLSGAILKEQEFQRFLSNFPLLEDLSLFSCEHVKDLTVSSTHLRNLELRGFACKAIDIDIPNLLSFSYSSLNHFVHTAVINAPCAWNVSVGAREVDMDTRWYLNLKQFLGELNQIEELSVNVLPSNKISFNLDEFRIMSTSFAPREVENLCLCVDTPPSNYPALLNGVLSVCFSKTVSVRIQSEQDRSSEWLYDELRNRDVVSCCCCCSCSEMKCWRHYLKDVKIQSFSALYDKKGLVTLDAWPILPCGILQLQLDWSFPEIIA</sequence>
<proteinExistence type="predicted"/>
<accession>A0ACC1Y527</accession>
<dbReference type="EMBL" id="CM051398">
    <property type="protein sequence ID" value="KAJ4718049.1"/>
    <property type="molecule type" value="Genomic_DNA"/>
</dbReference>
<dbReference type="Proteomes" id="UP001164539">
    <property type="component" value="Chromosome 5"/>
</dbReference>
<reference evidence="1 2" key="1">
    <citation type="journal article" date="2023" name="Science">
        <title>Complex scaffold remodeling in plant triterpene biosynthesis.</title>
        <authorList>
            <person name="De La Pena R."/>
            <person name="Hodgson H."/>
            <person name="Liu J.C."/>
            <person name="Stephenson M.J."/>
            <person name="Martin A.C."/>
            <person name="Owen C."/>
            <person name="Harkess A."/>
            <person name="Leebens-Mack J."/>
            <person name="Jimenez L.E."/>
            <person name="Osbourn A."/>
            <person name="Sattely E.S."/>
        </authorList>
    </citation>
    <scope>NUCLEOTIDE SEQUENCE [LARGE SCALE GENOMIC DNA]</scope>
    <source>
        <strain evidence="2">cv. JPN11</strain>
        <tissue evidence="1">Leaf</tissue>
    </source>
</reference>
<evidence type="ECO:0000313" key="1">
    <source>
        <dbReference type="EMBL" id="KAJ4718049.1"/>
    </source>
</evidence>
<keyword evidence="2" id="KW-1185">Reference proteome</keyword>
<organism evidence="1 2">
    <name type="scientific">Melia azedarach</name>
    <name type="common">Chinaberry tree</name>
    <dbReference type="NCBI Taxonomy" id="155640"/>
    <lineage>
        <taxon>Eukaryota</taxon>
        <taxon>Viridiplantae</taxon>
        <taxon>Streptophyta</taxon>
        <taxon>Embryophyta</taxon>
        <taxon>Tracheophyta</taxon>
        <taxon>Spermatophyta</taxon>
        <taxon>Magnoliopsida</taxon>
        <taxon>eudicotyledons</taxon>
        <taxon>Gunneridae</taxon>
        <taxon>Pentapetalae</taxon>
        <taxon>rosids</taxon>
        <taxon>malvids</taxon>
        <taxon>Sapindales</taxon>
        <taxon>Meliaceae</taxon>
        <taxon>Melia</taxon>
    </lineage>
</organism>
<protein>
    <submittedName>
        <fullName evidence="1">F-box/LRR-repeat protein</fullName>
    </submittedName>
</protein>
<gene>
    <name evidence="1" type="ORF">OWV82_009778</name>
</gene>
<evidence type="ECO:0000313" key="2">
    <source>
        <dbReference type="Proteomes" id="UP001164539"/>
    </source>
</evidence>
<comment type="caution">
    <text evidence="1">The sequence shown here is derived from an EMBL/GenBank/DDBJ whole genome shotgun (WGS) entry which is preliminary data.</text>
</comment>
<name>A0ACC1Y527_MELAZ</name>